<comment type="caution">
    <text evidence="5">The sequence shown here is derived from an EMBL/GenBank/DDBJ whole genome shotgun (WGS) entry which is preliminary data.</text>
</comment>
<dbReference type="Proteomes" id="UP001549164">
    <property type="component" value="Unassembled WGS sequence"/>
</dbReference>
<proteinExistence type="predicted"/>
<keyword evidence="2" id="KW-0378">Hydrolase</keyword>
<dbReference type="Gene3D" id="3.30.1360.40">
    <property type="match status" value="1"/>
</dbReference>
<evidence type="ECO:0000313" key="6">
    <source>
        <dbReference type="Proteomes" id="UP001549164"/>
    </source>
</evidence>
<dbReference type="SUPFAM" id="SSF50891">
    <property type="entry name" value="Cyclophilin-like"/>
    <property type="match status" value="1"/>
</dbReference>
<reference evidence="5 6" key="1">
    <citation type="submission" date="2024-06" db="EMBL/GenBank/DDBJ databases">
        <title>Genomic Encyclopedia of Type Strains, Phase IV (KMG-IV): sequencing the most valuable type-strain genomes for metagenomic binning, comparative biology and taxonomic classification.</title>
        <authorList>
            <person name="Goeker M."/>
        </authorList>
    </citation>
    <scope>NUCLEOTIDE SEQUENCE [LARGE SCALE GENOMIC DNA]</scope>
    <source>
        <strain evidence="5 6">DSM 28102</strain>
    </source>
</reference>
<evidence type="ECO:0000256" key="3">
    <source>
        <dbReference type="ARBA" id="ARBA00022840"/>
    </source>
</evidence>
<dbReference type="SMART" id="SM00796">
    <property type="entry name" value="AHS1"/>
    <property type="match status" value="1"/>
</dbReference>
<evidence type="ECO:0000256" key="2">
    <source>
        <dbReference type="ARBA" id="ARBA00022801"/>
    </source>
</evidence>
<keyword evidence="6" id="KW-1185">Reference proteome</keyword>
<sequence>MVKIKPAGDQAVTVEFADVIDETVSARVIALDRDLKADPVAGITETVPTYRSLLVFFDPAILPGRALMATLRDRVDASAEPDETQARHFTIPVCYQGIDALDLAELSAARGLSQQEVIALHTGATYRVFMIGFAPGFTYLGGLPEALHTPRLTEPRQKVPAGAVGIGGAQAAINSVAGPSGWRYIGRTPVKLFDPERSDPAFFRAGDFIRFRAVSPDAVAALDRRVAAGDPIVECEQPW</sequence>
<keyword evidence="3" id="KW-0067">ATP-binding</keyword>
<dbReference type="EMBL" id="JBEPLY010000004">
    <property type="protein sequence ID" value="MET3599636.1"/>
    <property type="molecule type" value="Genomic_DNA"/>
</dbReference>
<dbReference type="NCBIfam" id="TIGR00370">
    <property type="entry name" value="5-oxoprolinase subunit PxpB"/>
    <property type="match status" value="1"/>
</dbReference>
<keyword evidence="1" id="KW-0547">Nucleotide-binding</keyword>
<keyword evidence="5" id="KW-0649">Protein kinase inhibitor</keyword>
<evidence type="ECO:0000259" key="4">
    <source>
        <dbReference type="SMART" id="SM00796"/>
    </source>
</evidence>
<dbReference type="GO" id="GO:0004860">
    <property type="term" value="F:protein kinase inhibitor activity"/>
    <property type="evidence" value="ECO:0007669"/>
    <property type="project" value="UniProtKB-KW"/>
</dbReference>
<dbReference type="InterPro" id="IPR003833">
    <property type="entry name" value="CT_C_D"/>
</dbReference>
<dbReference type="InterPro" id="IPR010016">
    <property type="entry name" value="PxpB"/>
</dbReference>
<dbReference type="PANTHER" id="PTHR34698">
    <property type="entry name" value="5-OXOPROLINASE SUBUNIT B"/>
    <property type="match status" value="1"/>
</dbReference>
<evidence type="ECO:0000313" key="5">
    <source>
        <dbReference type="EMBL" id="MET3599636.1"/>
    </source>
</evidence>
<dbReference type="Gene3D" id="2.40.100.10">
    <property type="entry name" value="Cyclophilin-like"/>
    <property type="match status" value="1"/>
</dbReference>
<name>A0ABV2I9P4_9HYPH</name>
<accession>A0ABV2I9P4</accession>
<dbReference type="InterPro" id="IPR029000">
    <property type="entry name" value="Cyclophilin-like_dom_sf"/>
</dbReference>
<dbReference type="PANTHER" id="PTHR34698:SF2">
    <property type="entry name" value="5-OXOPROLINASE SUBUNIT B"/>
    <property type="match status" value="1"/>
</dbReference>
<gene>
    <name evidence="5" type="ORF">ABID12_001575</name>
</gene>
<feature type="domain" description="Carboxyltransferase" evidence="4">
    <location>
        <begin position="2"/>
        <end position="203"/>
    </location>
</feature>
<organism evidence="5 6">
    <name type="scientific">Martelella mangrovi</name>
    <dbReference type="NCBI Taxonomy" id="1397477"/>
    <lineage>
        <taxon>Bacteria</taxon>
        <taxon>Pseudomonadati</taxon>
        <taxon>Pseudomonadota</taxon>
        <taxon>Alphaproteobacteria</taxon>
        <taxon>Hyphomicrobiales</taxon>
        <taxon>Aurantimonadaceae</taxon>
        <taxon>Martelella</taxon>
    </lineage>
</organism>
<dbReference type="SUPFAM" id="SSF160467">
    <property type="entry name" value="PH0987 N-terminal domain-like"/>
    <property type="match status" value="1"/>
</dbReference>
<protein>
    <submittedName>
        <fullName evidence="5">KipI family sensor histidine kinase inhibitor</fullName>
    </submittedName>
</protein>
<dbReference type="Pfam" id="PF02682">
    <property type="entry name" value="CT_C_D"/>
    <property type="match status" value="1"/>
</dbReference>
<evidence type="ECO:0000256" key="1">
    <source>
        <dbReference type="ARBA" id="ARBA00022741"/>
    </source>
</evidence>